<evidence type="ECO:0000256" key="1">
    <source>
        <dbReference type="ARBA" id="ARBA00004442"/>
    </source>
</evidence>
<keyword evidence="10" id="KW-1185">Reference proteome</keyword>
<proteinExistence type="inferred from homology"/>
<accession>A0ABY4AKC6</accession>
<evidence type="ECO:0000313" key="10">
    <source>
        <dbReference type="Proteomes" id="UP000831607"/>
    </source>
</evidence>
<dbReference type="EMBL" id="CP063982">
    <property type="protein sequence ID" value="UOD50727.1"/>
    <property type="molecule type" value="Genomic_DNA"/>
</dbReference>
<keyword evidence="5" id="KW-0472">Membrane</keyword>
<dbReference type="Pfam" id="PF07017">
    <property type="entry name" value="PagP"/>
    <property type="match status" value="1"/>
</dbReference>
<evidence type="ECO:0000256" key="4">
    <source>
        <dbReference type="ARBA" id="ARBA00022729"/>
    </source>
</evidence>
<keyword evidence="7 9" id="KW-0012">Acyltransferase</keyword>
<comment type="similarity">
    <text evidence="2">Belongs to the lipid A palmitoyltransferase family.</text>
</comment>
<dbReference type="EC" id="2.3.1.251" evidence="9"/>
<evidence type="ECO:0000256" key="5">
    <source>
        <dbReference type="ARBA" id="ARBA00023136"/>
    </source>
</evidence>
<name>A0ABY4AKC6_9BURK</name>
<dbReference type="InterPro" id="IPR011250">
    <property type="entry name" value="OMP/PagP_B-barrel"/>
</dbReference>
<reference evidence="9 10" key="1">
    <citation type="submission" date="2020-11" db="EMBL/GenBank/DDBJ databases">
        <title>Algicoccus daihaiensis sp.nov., isolated from Daihai Lake in Inner Mongolia.</title>
        <authorList>
            <person name="Kai J."/>
        </authorList>
    </citation>
    <scope>NUCLEOTIDE SEQUENCE [LARGE SCALE GENOMIC DNA]</scope>
    <source>
        <strain evidence="10">f23</strain>
    </source>
</reference>
<dbReference type="InterPro" id="IPR009746">
    <property type="entry name" value="LipidA_acyl_PagP"/>
</dbReference>
<dbReference type="GO" id="GO:0016746">
    <property type="term" value="F:acyltransferase activity"/>
    <property type="evidence" value="ECO:0007669"/>
    <property type="project" value="UniProtKB-KW"/>
</dbReference>
<gene>
    <name evidence="9" type="primary">pagP</name>
    <name evidence="9" type="ORF">DHf2319_01985</name>
</gene>
<dbReference type="RefSeq" id="WP_243479138.1">
    <property type="nucleotide sequence ID" value="NZ_CP063982.1"/>
</dbReference>
<keyword evidence="3 9" id="KW-0808">Transferase</keyword>
<feature type="chain" id="PRO_5045228196" evidence="8">
    <location>
        <begin position="24"/>
        <end position="187"/>
    </location>
</feature>
<evidence type="ECO:0000256" key="3">
    <source>
        <dbReference type="ARBA" id="ARBA00022679"/>
    </source>
</evidence>
<evidence type="ECO:0000256" key="8">
    <source>
        <dbReference type="SAM" id="SignalP"/>
    </source>
</evidence>
<evidence type="ECO:0000256" key="2">
    <source>
        <dbReference type="ARBA" id="ARBA00006368"/>
    </source>
</evidence>
<keyword evidence="6" id="KW-0998">Cell outer membrane</keyword>
<dbReference type="NCBIfam" id="NF008271">
    <property type="entry name" value="PRK11045.1"/>
    <property type="match status" value="1"/>
</dbReference>
<dbReference type="Proteomes" id="UP000831607">
    <property type="component" value="Chromosome"/>
</dbReference>
<dbReference type="Gene3D" id="2.40.160.20">
    <property type="match status" value="1"/>
</dbReference>
<evidence type="ECO:0000256" key="6">
    <source>
        <dbReference type="ARBA" id="ARBA00023237"/>
    </source>
</evidence>
<evidence type="ECO:0000313" key="9">
    <source>
        <dbReference type="EMBL" id="UOD50727.1"/>
    </source>
</evidence>
<protein>
    <submittedName>
        <fullName evidence="9">Lipid IV(A) palmitoyltransferase PagP</fullName>
        <ecNumber evidence="9">2.3.1.251</ecNumber>
    </submittedName>
</protein>
<organism evidence="9 10">
    <name type="scientific">Orrella daihaiensis</name>
    <dbReference type="NCBI Taxonomy" id="2782176"/>
    <lineage>
        <taxon>Bacteria</taxon>
        <taxon>Pseudomonadati</taxon>
        <taxon>Pseudomonadota</taxon>
        <taxon>Betaproteobacteria</taxon>
        <taxon>Burkholderiales</taxon>
        <taxon>Alcaligenaceae</taxon>
        <taxon>Orrella</taxon>
    </lineage>
</organism>
<dbReference type="SUPFAM" id="SSF56925">
    <property type="entry name" value="OMPA-like"/>
    <property type="match status" value="1"/>
</dbReference>
<keyword evidence="4 8" id="KW-0732">Signal</keyword>
<evidence type="ECO:0000256" key="7">
    <source>
        <dbReference type="ARBA" id="ARBA00023315"/>
    </source>
</evidence>
<sequence>MNKRLLASLIAAPLLCTSAQAIANTGSEPGWIDTAWTHVKDTWETGDTELYVPFLSYHMRFGYDADKIDDFNEYPAGLGLGKGRYNSSGNWESLYAMTFLDSHSKPSFMAGYAWVPSWDLGNDFKAGVGVTGFLMSRSNYYNYIPFPGVLPMASITYKQLALQAAYIPGFSRNDGNVLFVWGKWTFK</sequence>
<comment type="subcellular location">
    <subcellularLocation>
        <location evidence="1">Cell outer membrane</location>
    </subcellularLocation>
</comment>
<feature type="signal peptide" evidence="8">
    <location>
        <begin position="1"/>
        <end position="23"/>
    </location>
</feature>